<accession>A9NPS0</accession>
<keyword evidence="5" id="KW-1015">Disulfide bond</keyword>
<reference evidence="9" key="1">
    <citation type="journal article" date="2008" name="BMC Genomics">
        <title>A conifer genomics resource of 200,000 spruce (Picea spp.) ESTs and 6,464 high-quality, sequence-finished full-length cDNAs for Sitka spruce (Picea sitchensis).</title>
        <authorList>
            <person name="Ralph S.G."/>
            <person name="Chun H.J."/>
            <person name="Kolosova N."/>
            <person name="Cooper D."/>
            <person name="Oddy C."/>
            <person name="Ritland C.E."/>
            <person name="Kirkpatrick R."/>
            <person name="Moore R."/>
            <person name="Barber S."/>
            <person name="Holt R.A."/>
            <person name="Jones S.J."/>
            <person name="Marra M.A."/>
            <person name="Douglas C.J."/>
            <person name="Ritland K."/>
            <person name="Bohlmann J."/>
        </authorList>
    </citation>
    <scope>NUCLEOTIDE SEQUENCE</scope>
    <source>
        <tissue evidence="9">Bark</tissue>
    </source>
</reference>
<evidence type="ECO:0000256" key="2">
    <source>
        <dbReference type="ARBA" id="ARBA00007786"/>
    </source>
</evidence>
<keyword evidence="6" id="KW-0325">Glycoprotein</keyword>
<comment type="similarity">
    <text evidence="1">In the N-terminal section; belongs to the PMEI family.</text>
</comment>
<dbReference type="SMART" id="SM00856">
    <property type="entry name" value="PMEI"/>
    <property type="match status" value="1"/>
</dbReference>
<name>A9NPS0_PICSI</name>
<dbReference type="Pfam" id="PF04043">
    <property type="entry name" value="PMEI"/>
    <property type="match status" value="1"/>
</dbReference>
<evidence type="ECO:0000256" key="7">
    <source>
        <dbReference type="SAM" id="SignalP"/>
    </source>
</evidence>
<evidence type="ECO:0000256" key="6">
    <source>
        <dbReference type="ARBA" id="ARBA00023180"/>
    </source>
</evidence>
<dbReference type="EC" id="3.1.1.11" evidence="3"/>
<dbReference type="GO" id="GO:0030599">
    <property type="term" value="F:pectinesterase activity"/>
    <property type="evidence" value="ECO:0007669"/>
    <property type="project" value="UniProtKB-EC"/>
</dbReference>
<dbReference type="PANTHER" id="PTHR31080">
    <property type="entry name" value="PECTINESTERASE INHIBITOR-LIKE"/>
    <property type="match status" value="1"/>
</dbReference>
<sequence>MASSATIFSVVVIAACLGSAAATKPLNPVHSNTHIVEFIKTSCNVTLYPQLCVSSLSSYAGSLKATQSNLVNVALQVSLVTARNVSVWAAGMKSRRALMSRRERAALGDCIEDFGDTADQIRQSLAELKKLRRNTFKFQMSNVETWMSAALTNEDSCLDGFQVAKGRVKAMVTGRVQKVCKMISNALALLNKFAATEGEYEIDV</sequence>
<dbReference type="PANTHER" id="PTHR31080:SF296">
    <property type="entry name" value="OS05G0360900 PROTEIN"/>
    <property type="match status" value="1"/>
</dbReference>
<feature type="domain" description="Pectinesterase inhibitor" evidence="8">
    <location>
        <begin position="34"/>
        <end position="189"/>
    </location>
</feature>
<feature type="signal peptide" evidence="7">
    <location>
        <begin position="1"/>
        <end position="22"/>
    </location>
</feature>
<proteinExistence type="evidence at transcript level"/>
<evidence type="ECO:0000256" key="5">
    <source>
        <dbReference type="ARBA" id="ARBA00023157"/>
    </source>
</evidence>
<reference evidence="10" key="2">
    <citation type="submission" date="2009-02" db="EMBL/GenBank/DDBJ databases">
        <title>Full length sequence-verified cDNA sequences from Sitka spruce (Picea sitchensis).</title>
        <authorList>
            <person name="Reid K.E."/>
            <person name="Liao N."/>
            <person name="Ralph S."/>
            <person name="Kolosova N."/>
            <person name="Oddy C."/>
            <person name="Moore R."/>
            <person name="Mayo M."/>
            <person name="Wagner S."/>
            <person name="King J."/>
            <person name="Yanchuk A."/>
            <person name="Holt R."/>
            <person name="Jones S."/>
            <person name="Marra M."/>
            <person name="Ritland C.E."/>
            <person name="Ritland K."/>
            <person name="Bohlmann J."/>
        </authorList>
    </citation>
    <scope>NUCLEOTIDE SEQUENCE</scope>
    <source>
        <tissue evidence="10">Bark</tissue>
    </source>
</reference>
<organism evidence="9">
    <name type="scientific">Picea sitchensis</name>
    <name type="common">Sitka spruce</name>
    <name type="synonym">Pinus sitchensis</name>
    <dbReference type="NCBI Taxonomy" id="3332"/>
    <lineage>
        <taxon>Eukaryota</taxon>
        <taxon>Viridiplantae</taxon>
        <taxon>Streptophyta</taxon>
        <taxon>Embryophyta</taxon>
        <taxon>Tracheophyta</taxon>
        <taxon>Spermatophyta</taxon>
        <taxon>Pinopsida</taxon>
        <taxon>Pinidae</taxon>
        <taxon>Conifers I</taxon>
        <taxon>Pinales</taxon>
        <taxon>Pinaceae</taxon>
        <taxon>Picea</taxon>
    </lineage>
</organism>
<protein>
    <recommendedName>
        <fullName evidence="3">pectinesterase</fullName>
        <ecNumber evidence="3">3.1.1.11</ecNumber>
    </recommendedName>
</protein>
<evidence type="ECO:0000259" key="8">
    <source>
        <dbReference type="SMART" id="SM00856"/>
    </source>
</evidence>
<dbReference type="EMBL" id="EF083281">
    <property type="protein sequence ID" value="ABK22631.1"/>
    <property type="molecule type" value="mRNA"/>
</dbReference>
<dbReference type="InterPro" id="IPR035513">
    <property type="entry name" value="Invertase/methylesterase_inhib"/>
</dbReference>
<feature type="chain" id="PRO_5010821338" description="pectinesterase" evidence="7">
    <location>
        <begin position="23"/>
        <end position="204"/>
    </location>
</feature>
<evidence type="ECO:0000256" key="1">
    <source>
        <dbReference type="ARBA" id="ARBA00006027"/>
    </source>
</evidence>
<dbReference type="GO" id="GO:0004857">
    <property type="term" value="F:enzyme inhibitor activity"/>
    <property type="evidence" value="ECO:0007669"/>
    <property type="project" value="InterPro"/>
</dbReference>
<evidence type="ECO:0000256" key="4">
    <source>
        <dbReference type="ARBA" id="ARBA00022729"/>
    </source>
</evidence>
<dbReference type="SUPFAM" id="SSF101148">
    <property type="entry name" value="Plant invertase/pectin methylesterase inhibitor"/>
    <property type="match status" value="1"/>
</dbReference>
<dbReference type="InterPro" id="IPR051955">
    <property type="entry name" value="PME_Inhibitor"/>
</dbReference>
<evidence type="ECO:0000256" key="3">
    <source>
        <dbReference type="ARBA" id="ARBA00013229"/>
    </source>
</evidence>
<dbReference type="InterPro" id="IPR006501">
    <property type="entry name" value="Pectinesterase_inhib_dom"/>
</dbReference>
<evidence type="ECO:0000313" key="10">
    <source>
        <dbReference type="EMBL" id="ACN40721.1"/>
    </source>
</evidence>
<comment type="similarity">
    <text evidence="2">In the C-terminal section; belongs to the pectinesterase family.</text>
</comment>
<dbReference type="Gene3D" id="1.20.140.40">
    <property type="entry name" value="Invertase/pectin methylesterase inhibitor family protein"/>
    <property type="match status" value="1"/>
</dbReference>
<dbReference type="AlphaFoldDB" id="A9NPS0"/>
<dbReference type="FunFam" id="1.20.140.40:FF:000010">
    <property type="entry name" value="Pectinesterase"/>
    <property type="match status" value="1"/>
</dbReference>
<dbReference type="EMBL" id="BT071253">
    <property type="protein sequence ID" value="ACN40721.1"/>
    <property type="molecule type" value="mRNA"/>
</dbReference>
<dbReference type="CDD" id="cd15798">
    <property type="entry name" value="PMEI-like_3"/>
    <property type="match status" value="1"/>
</dbReference>
<keyword evidence="4 7" id="KW-0732">Signal</keyword>
<evidence type="ECO:0000313" key="9">
    <source>
        <dbReference type="EMBL" id="ABK22631.1"/>
    </source>
</evidence>
<dbReference type="NCBIfam" id="TIGR01614">
    <property type="entry name" value="PME_inhib"/>
    <property type="match status" value="1"/>
</dbReference>